<keyword evidence="4" id="KW-0677">Repeat</keyword>
<dbReference type="Gene3D" id="1.10.3080.10">
    <property type="entry name" value="Clc chloride channel"/>
    <property type="match status" value="1"/>
</dbReference>
<sequence length="318" mass="36059">MFYFPLTIWTYGLSVSSGLFIPILLAGAAWGRLTAMFLQYTQINSTILHPGKYALIGAAALLGGTVRMTLSLAVIIIESTGNISFALPIILTLIAAKWTGDFFNEGIYDIHIQLTGIPFLQWHSPPLSSSIFAPVVMSQPVVYFRTRETVKRIVEVLKMTEHNGFPVIEGNENELQINDNVSKRLRGLILRAQLIVILHSKLFRETRSRRNPVNTSKLFYDKYPRYPNIQDIMLSEYDERYIIDLTSYMNPSPYTVHTTASLPRMFTLFRALGLRHLLIINDANEVVGVVTRKDLAKFRASRHCGVMILHKVAISHYD</sequence>
<comment type="caution">
    <text evidence="11">Lacks conserved residue(s) required for the propagation of feature annotation.</text>
</comment>
<dbReference type="InterPro" id="IPR001807">
    <property type="entry name" value="ClC"/>
</dbReference>
<dbReference type="InterPro" id="IPR046342">
    <property type="entry name" value="CBS_dom_sf"/>
</dbReference>
<feature type="transmembrane region" description="Helical" evidence="11">
    <location>
        <begin position="83"/>
        <end position="100"/>
    </location>
</feature>
<dbReference type="CDD" id="cd04591">
    <property type="entry name" value="CBS_pair_voltage-gated_CLC_euk_bac"/>
    <property type="match status" value="1"/>
</dbReference>
<dbReference type="SUPFAM" id="SSF81340">
    <property type="entry name" value="Clc chloride channel"/>
    <property type="match status" value="1"/>
</dbReference>
<dbReference type="PANTHER" id="PTHR11689:SF136">
    <property type="entry name" value="H(+)_CL(-) EXCHANGE TRANSPORTER 7"/>
    <property type="match status" value="1"/>
</dbReference>
<feature type="transmembrane region" description="Helical" evidence="11">
    <location>
        <begin position="53"/>
        <end position="77"/>
    </location>
</feature>
<dbReference type="EMBL" id="GIIL01007224">
    <property type="protein sequence ID" value="NOV50950.1"/>
    <property type="molecule type" value="Transcribed_RNA"/>
</dbReference>
<dbReference type="InterPro" id="IPR051280">
    <property type="entry name" value="Cl-channel/antiporter"/>
</dbReference>
<organism evidence="13">
    <name type="scientific">Xenopsylla cheopis</name>
    <name type="common">Oriental rat flea</name>
    <name type="synonym">Pulex cheopis</name>
    <dbReference type="NCBI Taxonomy" id="163159"/>
    <lineage>
        <taxon>Eukaryota</taxon>
        <taxon>Metazoa</taxon>
        <taxon>Ecdysozoa</taxon>
        <taxon>Arthropoda</taxon>
        <taxon>Hexapoda</taxon>
        <taxon>Insecta</taxon>
        <taxon>Pterygota</taxon>
        <taxon>Neoptera</taxon>
        <taxon>Endopterygota</taxon>
        <taxon>Siphonaptera</taxon>
        <taxon>Pulicidae</taxon>
        <taxon>Xenopsyllinae</taxon>
        <taxon>Xenopsylla</taxon>
    </lineage>
</organism>
<dbReference type="Pfam" id="PF00571">
    <property type="entry name" value="CBS"/>
    <property type="match status" value="1"/>
</dbReference>
<comment type="similarity">
    <text evidence="11">Belongs to the chloride channel (TC 2.A.49) family.</text>
</comment>
<evidence type="ECO:0000256" key="7">
    <source>
        <dbReference type="ARBA" id="ARBA00023122"/>
    </source>
</evidence>
<keyword evidence="2 11" id="KW-0813">Transport</keyword>
<accession>A0A6M2DZ13</accession>
<keyword evidence="9 11" id="KW-0868">Chloride</keyword>
<keyword evidence="8 11" id="KW-0472">Membrane</keyword>
<evidence type="ECO:0000256" key="10">
    <source>
        <dbReference type="PROSITE-ProRule" id="PRU00703"/>
    </source>
</evidence>
<evidence type="ECO:0000256" key="4">
    <source>
        <dbReference type="ARBA" id="ARBA00022737"/>
    </source>
</evidence>
<evidence type="ECO:0000256" key="9">
    <source>
        <dbReference type="ARBA" id="ARBA00023214"/>
    </source>
</evidence>
<evidence type="ECO:0000256" key="3">
    <source>
        <dbReference type="ARBA" id="ARBA00022692"/>
    </source>
</evidence>
<evidence type="ECO:0000256" key="8">
    <source>
        <dbReference type="ARBA" id="ARBA00023136"/>
    </source>
</evidence>
<evidence type="ECO:0000256" key="6">
    <source>
        <dbReference type="ARBA" id="ARBA00023065"/>
    </source>
</evidence>
<dbReference type="GO" id="GO:0005254">
    <property type="term" value="F:chloride channel activity"/>
    <property type="evidence" value="ECO:0007669"/>
    <property type="project" value="UniProtKB-UniRule"/>
</dbReference>
<dbReference type="InterPro" id="IPR014743">
    <property type="entry name" value="Cl-channel_core"/>
</dbReference>
<dbReference type="SMART" id="SM00116">
    <property type="entry name" value="CBS"/>
    <property type="match status" value="2"/>
</dbReference>
<feature type="domain" description="CBS" evidence="12">
    <location>
        <begin position="249"/>
        <end position="306"/>
    </location>
</feature>
<dbReference type="InterPro" id="IPR000644">
    <property type="entry name" value="CBS_dom"/>
</dbReference>
<name>A0A6M2DZ13_XENCH</name>
<dbReference type="AlphaFoldDB" id="A0A6M2DZ13"/>
<evidence type="ECO:0000256" key="1">
    <source>
        <dbReference type="ARBA" id="ARBA00004141"/>
    </source>
</evidence>
<dbReference type="Gene3D" id="3.10.580.10">
    <property type="entry name" value="CBS-domain"/>
    <property type="match status" value="1"/>
</dbReference>
<keyword evidence="7 10" id="KW-0129">CBS domain</keyword>
<feature type="transmembrane region" description="Helical" evidence="11">
    <location>
        <begin position="6"/>
        <end position="33"/>
    </location>
</feature>
<keyword evidence="5 11" id="KW-1133">Transmembrane helix</keyword>
<protein>
    <recommendedName>
        <fullName evidence="11">Chloride channel protein</fullName>
    </recommendedName>
</protein>
<evidence type="ECO:0000256" key="2">
    <source>
        <dbReference type="ARBA" id="ARBA00022448"/>
    </source>
</evidence>
<dbReference type="GO" id="GO:0005765">
    <property type="term" value="C:lysosomal membrane"/>
    <property type="evidence" value="ECO:0007669"/>
    <property type="project" value="TreeGrafter"/>
</dbReference>
<reference evidence="13" key="1">
    <citation type="submission" date="2020-03" db="EMBL/GenBank/DDBJ databases">
        <title>Transcriptomic Profiling of the Digestive Tract of the Rat Flea, Xenopsylla cheopis, Following Blood Feeding and Infection with Yersinia pestis.</title>
        <authorList>
            <person name="Bland D.M."/>
            <person name="Martens C.A."/>
            <person name="Virtaneva K."/>
            <person name="Kanakabandi K."/>
            <person name="Long D."/>
            <person name="Rosenke R."/>
            <person name="Saturday G.A."/>
            <person name="Hoyt F.H."/>
            <person name="Bruno D.P."/>
            <person name="Ribeiro J.M.C."/>
            <person name="Hinnebusch J."/>
        </authorList>
    </citation>
    <scope>NUCLEOTIDE SEQUENCE</scope>
</reference>
<evidence type="ECO:0000256" key="5">
    <source>
        <dbReference type="ARBA" id="ARBA00022989"/>
    </source>
</evidence>
<evidence type="ECO:0000256" key="11">
    <source>
        <dbReference type="RuleBase" id="RU361221"/>
    </source>
</evidence>
<dbReference type="PRINTS" id="PR00762">
    <property type="entry name" value="CLCHANNEL"/>
</dbReference>
<evidence type="ECO:0000313" key="13">
    <source>
        <dbReference type="EMBL" id="NOV50950.1"/>
    </source>
</evidence>
<comment type="subcellular location">
    <subcellularLocation>
        <location evidence="1 11">Membrane</location>
        <topology evidence="1 11">Multi-pass membrane protein</topology>
    </subcellularLocation>
</comment>
<keyword evidence="3 11" id="KW-0812">Transmembrane</keyword>
<dbReference type="SUPFAM" id="SSF54631">
    <property type="entry name" value="CBS-domain pair"/>
    <property type="match status" value="1"/>
</dbReference>
<evidence type="ECO:0000259" key="12">
    <source>
        <dbReference type="PROSITE" id="PS51371"/>
    </source>
</evidence>
<dbReference type="PROSITE" id="PS51371">
    <property type="entry name" value="CBS"/>
    <property type="match status" value="1"/>
</dbReference>
<dbReference type="Pfam" id="PF00654">
    <property type="entry name" value="Voltage_CLC"/>
    <property type="match status" value="1"/>
</dbReference>
<dbReference type="PANTHER" id="PTHR11689">
    <property type="entry name" value="CHLORIDE CHANNEL PROTEIN CLC FAMILY MEMBER"/>
    <property type="match status" value="1"/>
</dbReference>
<keyword evidence="6 11" id="KW-0406">Ion transport</keyword>
<proteinExistence type="inferred from homology"/>